<gene>
    <name evidence="1" type="ORF">GGX14DRAFT_494812</name>
</gene>
<name>A0AAD6YJF5_9AGAR</name>
<dbReference type="InterPro" id="IPR027417">
    <property type="entry name" value="P-loop_NTPase"/>
</dbReference>
<evidence type="ECO:0000313" key="1">
    <source>
        <dbReference type="EMBL" id="KAJ7218686.1"/>
    </source>
</evidence>
<evidence type="ECO:0008006" key="3">
    <source>
        <dbReference type="Google" id="ProtNLM"/>
    </source>
</evidence>
<sequence>MSNYFKQDDGKQHVYLLHGLGGSGKTQLALKFIAQSLTHINVSLSFSDIFLIDTSTIGAIETGLKSIAVAKSSGTAAEDALLWLRIKQEQWLLLFDNADDPKINLNTWLPQCDHGNIIITSRNPELCVYAGSSTQVSDMQETEAVELLIKAAV</sequence>
<comment type="caution">
    <text evidence="1">The sequence shown here is derived from an EMBL/GenBank/DDBJ whole genome shotgun (WGS) entry which is preliminary data.</text>
</comment>
<evidence type="ECO:0000313" key="2">
    <source>
        <dbReference type="Proteomes" id="UP001219525"/>
    </source>
</evidence>
<reference evidence="1" key="1">
    <citation type="submission" date="2023-03" db="EMBL/GenBank/DDBJ databases">
        <title>Massive genome expansion in bonnet fungi (Mycena s.s.) driven by repeated elements and novel gene families across ecological guilds.</title>
        <authorList>
            <consortium name="Lawrence Berkeley National Laboratory"/>
            <person name="Harder C.B."/>
            <person name="Miyauchi S."/>
            <person name="Viragh M."/>
            <person name="Kuo A."/>
            <person name="Thoen E."/>
            <person name="Andreopoulos B."/>
            <person name="Lu D."/>
            <person name="Skrede I."/>
            <person name="Drula E."/>
            <person name="Henrissat B."/>
            <person name="Morin E."/>
            <person name="Kohler A."/>
            <person name="Barry K."/>
            <person name="LaButti K."/>
            <person name="Morin E."/>
            <person name="Salamov A."/>
            <person name="Lipzen A."/>
            <person name="Mereny Z."/>
            <person name="Hegedus B."/>
            <person name="Baldrian P."/>
            <person name="Stursova M."/>
            <person name="Weitz H."/>
            <person name="Taylor A."/>
            <person name="Grigoriev I.V."/>
            <person name="Nagy L.G."/>
            <person name="Martin F."/>
            <person name="Kauserud H."/>
        </authorList>
    </citation>
    <scope>NUCLEOTIDE SEQUENCE</scope>
    <source>
        <strain evidence="1">9144</strain>
    </source>
</reference>
<organism evidence="1 2">
    <name type="scientific">Mycena pura</name>
    <dbReference type="NCBI Taxonomy" id="153505"/>
    <lineage>
        <taxon>Eukaryota</taxon>
        <taxon>Fungi</taxon>
        <taxon>Dikarya</taxon>
        <taxon>Basidiomycota</taxon>
        <taxon>Agaricomycotina</taxon>
        <taxon>Agaricomycetes</taxon>
        <taxon>Agaricomycetidae</taxon>
        <taxon>Agaricales</taxon>
        <taxon>Marasmiineae</taxon>
        <taxon>Mycenaceae</taxon>
        <taxon>Mycena</taxon>
    </lineage>
</organism>
<dbReference type="EMBL" id="JARJCW010000012">
    <property type="protein sequence ID" value="KAJ7218686.1"/>
    <property type="molecule type" value="Genomic_DNA"/>
</dbReference>
<accession>A0AAD6YJF5</accession>
<keyword evidence="2" id="KW-1185">Reference proteome</keyword>
<dbReference type="SUPFAM" id="SSF52540">
    <property type="entry name" value="P-loop containing nucleoside triphosphate hydrolases"/>
    <property type="match status" value="1"/>
</dbReference>
<feature type="non-terminal residue" evidence="1">
    <location>
        <position position="1"/>
    </location>
</feature>
<dbReference type="Gene3D" id="3.40.50.300">
    <property type="entry name" value="P-loop containing nucleotide triphosphate hydrolases"/>
    <property type="match status" value="1"/>
</dbReference>
<dbReference type="Proteomes" id="UP001219525">
    <property type="component" value="Unassembled WGS sequence"/>
</dbReference>
<protein>
    <recommendedName>
        <fullName evidence="3">NB-ARC domain-containing protein</fullName>
    </recommendedName>
</protein>
<proteinExistence type="predicted"/>
<dbReference type="AlphaFoldDB" id="A0AAD6YJF5"/>